<proteinExistence type="predicted"/>
<sequence length="71" mass="7958">MKSCYMTFIGGGAKEPTSLVKATQTSNRKGFVSSYNLILTPHLPTSHLQPHTIQRIICFGRFKKLKFISSN</sequence>
<evidence type="ECO:0000313" key="1">
    <source>
        <dbReference type="EMBL" id="KAI3808644.1"/>
    </source>
</evidence>
<dbReference type="EMBL" id="CM042025">
    <property type="protein sequence ID" value="KAI3808644.1"/>
    <property type="molecule type" value="Genomic_DNA"/>
</dbReference>
<comment type="caution">
    <text evidence="1">The sequence shown here is derived from an EMBL/GenBank/DDBJ whole genome shotgun (WGS) entry which is preliminary data.</text>
</comment>
<gene>
    <name evidence="1" type="ORF">L1987_24601</name>
</gene>
<organism evidence="1 2">
    <name type="scientific">Smallanthus sonchifolius</name>
    <dbReference type="NCBI Taxonomy" id="185202"/>
    <lineage>
        <taxon>Eukaryota</taxon>
        <taxon>Viridiplantae</taxon>
        <taxon>Streptophyta</taxon>
        <taxon>Embryophyta</taxon>
        <taxon>Tracheophyta</taxon>
        <taxon>Spermatophyta</taxon>
        <taxon>Magnoliopsida</taxon>
        <taxon>eudicotyledons</taxon>
        <taxon>Gunneridae</taxon>
        <taxon>Pentapetalae</taxon>
        <taxon>asterids</taxon>
        <taxon>campanulids</taxon>
        <taxon>Asterales</taxon>
        <taxon>Asteraceae</taxon>
        <taxon>Asteroideae</taxon>
        <taxon>Heliantheae alliance</taxon>
        <taxon>Millerieae</taxon>
        <taxon>Smallanthus</taxon>
    </lineage>
</organism>
<reference evidence="2" key="1">
    <citation type="journal article" date="2022" name="Mol. Ecol. Resour.">
        <title>The genomes of chicory, endive, great burdock and yacon provide insights into Asteraceae palaeo-polyploidization history and plant inulin production.</title>
        <authorList>
            <person name="Fan W."/>
            <person name="Wang S."/>
            <person name="Wang H."/>
            <person name="Wang A."/>
            <person name="Jiang F."/>
            <person name="Liu H."/>
            <person name="Zhao H."/>
            <person name="Xu D."/>
            <person name="Zhang Y."/>
        </authorList>
    </citation>
    <scope>NUCLEOTIDE SEQUENCE [LARGE SCALE GENOMIC DNA]</scope>
    <source>
        <strain evidence="2">cv. Yunnan</strain>
    </source>
</reference>
<keyword evidence="2" id="KW-1185">Reference proteome</keyword>
<dbReference type="Proteomes" id="UP001056120">
    <property type="component" value="Linkage Group LG08"/>
</dbReference>
<reference evidence="1 2" key="2">
    <citation type="journal article" date="2022" name="Mol. Ecol. Resour.">
        <title>The genomes of chicory, endive, great burdock and yacon provide insights into Asteraceae paleo-polyploidization history and plant inulin production.</title>
        <authorList>
            <person name="Fan W."/>
            <person name="Wang S."/>
            <person name="Wang H."/>
            <person name="Wang A."/>
            <person name="Jiang F."/>
            <person name="Liu H."/>
            <person name="Zhao H."/>
            <person name="Xu D."/>
            <person name="Zhang Y."/>
        </authorList>
    </citation>
    <scope>NUCLEOTIDE SEQUENCE [LARGE SCALE GENOMIC DNA]</scope>
    <source>
        <strain evidence="2">cv. Yunnan</strain>
        <tissue evidence="1">Leaves</tissue>
    </source>
</reference>
<name>A0ACB9IK64_9ASTR</name>
<evidence type="ECO:0000313" key="2">
    <source>
        <dbReference type="Proteomes" id="UP001056120"/>
    </source>
</evidence>
<protein>
    <submittedName>
        <fullName evidence="1">Uncharacterized protein</fullName>
    </submittedName>
</protein>
<accession>A0ACB9IK64</accession>